<reference evidence="1" key="1">
    <citation type="submission" date="2018-05" db="EMBL/GenBank/DDBJ databases">
        <authorList>
            <person name="Lanie J.A."/>
            <person name="Ng W.-L."/>
            <person name="Kazmierczak K.M."/>
            <person name="Andrzejewski T.M."/>
            <person name="Davidsen T.M."/>
            <person name="Wayne K.J."/>
            <person name="Tettelin H."/>
            <person name="Glass J.I."/>
            <person name="Rusch D."/>
            <person name="Podicherti R."/>
            <person name="Tsui H.-C.T."/>
            <person name="Winkler M.E."/>
        </authorList>
    </citation>
    <scope>NUCLEOTIDE SEQUENCE</scope>
</reference>
<dbReference type="EMBL" id="UINC01000981">
    <property type="protein sequence ID" value="SUZ66301.1"/>
    <property type="molecule type" value="Genomic_DNA"/>
</dbReference>
<sequence length="55" mass="6332">MRVLFGLTQLYRQTDKNATRGTAKLDFLQECELMKCLQFLWCGSTHCALSDYIGL</sequence>
<dbReference type="AlphaFoldDB" id="A0A381PH20"/>
<accession>A0A381PH20</accession>
<protein>
    <submittedName>
        <fullName evidence="1">Uncharacterized protein</fullName>
    </submittedName>
</protein>
<proteinExistence type="predicted"/>
<gene>
    <name evidence="1" type="ORF">METZ01_LOCUS19155</name>
</gene>
<organism evidence="1">
    <name type="scientific">marine metagenome</name>
    <dbReference type="NCBI Taxonomy" id="408172"/>
    <lineage>
        <taxon>unclassified sequences</taxon>
        <taxon>metagenomes</taxon>
        <taxon>ecological metagenomes</taxon>
    </lineage>
</organism>
<name>A0A381PH20_9ZZZZ</name>
<evidence type="ECO:0000313" key="1">
    <source>
        <dbReference type="EMBL" id="SUZ66301.1"/>
    </source>
</evidence>